<gene>
    <name evidence="4" type="ORF">UFOPK3522_00469</name>
</gene>
<dbReference type="InterPro" id="IPR006684">
    <property type="entry name" value="YbgC/YbaW"/>
</dbReference>
<proteinExistence type="inferred from homology"/>
<dbReference type="PIRSF" id="PIRSF003230">
    <property type="entry name" value="YbgC"/>
    <property type="match status" value="1"/>
</dbReference>
<protein>
    <submittedName>
        <fullName evidence="4">Unannotated protein</fullName>
    </submittedName>
</protein>
<dbReference type="EMBL" id="CAESAO010000026">
    <property type="protein sequence ID" value="CAB4339591.1"/>
    <property type="molecule type" value="Genomic_DNA"/>
</dbReference>
<keyword evidence="2" id="KW-0378">Hydrolase</keyword>
<evidence type="ECO:0000256" key="1">
    <source>
        <dbReference type="ARBA" id="ARBA00005953"/>
    </source>
</evidence>
<evidence type="ECO:0000313" key="4">
    <source>
        <dbReference type="EMBL" id="CAB4339591.1"/>
    </source>
</evidence>
<dbReference type="GO" id="GO:0047617">
    <property type="term" value="F:fatty acyl-CoA hydrolase activity"/>
    <property type="evidence" value="ECO:0007669"/>
    <property type="project" value="TreeGrafter"/>
</dbReference>
<evidence type="ECO:0000259" key="3">
    <source>
        <dbReference type="Pfam" id="PF03061"/>
    </source>
</evidence>
<sequence>MPAFTYSLRVRFNECDPQRVAFNANYLTYIDIAITDLYRQHFDDSYAEVMESNGVDVVVAEANLKFLAPARFDEEIEVAITVERLGNTSMEVSSLISRDGEALVTAELRYVFVDIATWEKTPIPAPIRETMAKFGPA</sequence>
<reference evidence="4" key="1">
    <citation type="submission" date="2020-05" db="EMBL/GenBank/DDBJ databases">
        <authorList>
            <person name="Chiriac C."/>
            <person name="Salcher M."/>
            <person name="Ghai R."/>
            <person name="Kavagutti S V."/>
        </authorList>
    </citation>
    <scope>NUCLEOTIDE SEQUENCE</scope>
</reference>
<dbReference type="InterPro" id="IPR029069">
    <property type="entry name" value="HotDog_dom_sf"/>
</dbReference>
<evidence type="ECO:0000256" key="2">
    <source>
        <dbReference type="ARBA" id="ARBA00022801"/>
    </source>
</evidence>
<dbReference type="AlphaFoldDB" id="A0A6J5ZAE3"/>
<dbReference type="PANTHER" id="PTHR31793">
    <property type="entry name" value="4-HYDROXYBENZOYL-COA THIOESTERASE FAMILY MEMBER"/>
    <property type="match status" value="1"/>
</dbReference>
<dbReference type="Gene3D" id="3.10.129.10">
    <property type="entry name" value="Hotdog Thioesterase"/>
    <property type="match status" value="1"/>
</dbReference>
<dbReference type="NCBIfam" id="TIGR00051">
    <property type="entry name" value="YbgC/FadM family acyl-CoA thioesterase"/>
    <property type="match status" value="1"/>
</dbReference>
<dbReference type="Pfam" id="PF03061">
    <property type="entry name" value="4HBT"/>
    <property type="match status" value="1"/>
</dbReference>
<comment type="similarity">
    <text evidence="1">Belongs to the 4-hydroxybenzoyl-CoA thioesterase family.</text>
</comment>
<organism evidence="4">
    <name type="scientific">freshwater metagenome</name>
    <dbReference type="NCBI Taxonomy" id="449393"/>
    <lineage>
        <taxon>unclassified sequences</taxon>
        <taxon>metagenomes</taxon>
        <taxon>ecological metagenomes</taxon>
    </lineage>
</organism>
<accession>A0A6J5ZAE3</accession>
<dbReference type="SUPFAM" id="SSF54637">
    <property type="entry name" value="Thioesterase/thiol ester dehydrase-isomerase"/>
    <property type="match status" value="1"/>
</dbReference>
<dbReference type="PANTHER" id="PTHR31793:SF27">
    <property type="entry name" value="NOVEL THIOESTERASE SUPERFAMILY DOMAIN AND SAPOSIN A-TYPE DOMAIN CONTAINING PROTEIN (0610012H03RIK)"/>
    <property type="match status" value="1"/>
</dbReference>
<dbReference type="CDD" id="cd00586">
    <property type="entry name" value="4HBT"/>
    <property type="match status" value="1"/>
</dbReference>
<dbReference type="InterPro" id="IPR006683">
    <property type="entry name" value="Thioestr_dom"/>
</dbReference>
<dbReference type="InterPro" id="IPR050563">
    <property type="entry name" value="4-hydroxybenzoyl-CoA_TE"/>
</dbReference>
<feature type="domain" description="Thioesterase" evidence="3">
    <location>
        <begin position="20"/>
        <end position="103"/>
    </location>
</feature>
<name>A0A6J5ZAE3_9ZZZZ</name>